<keyword evidence="4 9" id="KW-0812">Transmembrane</keyword>
<accession>A0ABP0LWV8</accession>
<evidence type="ECO:0000256" key="6">
    <source>
        <dbReference type="ARBA" id="ARBA00022989"/>
    </source>
</evidence>
<keyword evidence="6" id="KW-1133">Transmembrane helix</keyword>
<evidence type="ECO:0000256" key="10">
    <source>
        <dbReference type="RuleBase" id="RU000488"/>
    </source>
</evidence>
<dbReference type="Gene3D" id="1.50.40.10">
    <property type="entry name" value="Mitochondrial carrier domain"/>
    <property type="match status" value="1"/>
</dbReference>
<organism evidence="11 12">
    <name type="scientific">Durusdinium trenchii</name>
    <dbReference type="NCBI Taxonomy" id="1381693"/>
    <lineage>
        <taxon>Eukaryota</taxon>
        <taxon>Sar</taxon>
        <taxon>Alveolata</taxon>
        <taxon>Dinophyceae</taxon>
        <taxon>Suessiales</taxon>
        <taxon>Symbiodiniaceae</taxon>
        <taxon>Durusdinium</taxon>
    </lineage>
</organism>
<evidence type="ECO:0000256" key="7">
    <source>
        <dbReference type="ARBA" id="ARBA00023128"/>
    </source>
</evidence>
<evidence type="ECO:0000256" key="8">
    <source>
        <dbReference type="ARBA" id="ARBA00023136"/>
    </source>
</evidence>
<evidence type="ECO:0000313" key="11">
    <source>
        <dbReference type="EMBL" id="CAK9042590.1"/>
    </source>
</evidence>
<comment type="caution">
    <text evidence="11">The sequence shown here is derived from an EMBL/GenBank/DDBJ whole genome shotgun (WGS) entry which is preliminary data.</text>
</comment>
<comment type="similarity">
    <text evidence="2 10">Belongs to the mitochondrial carrier (TC 2.A.29) family.</text>
</comment>
<evidence type="ECO:0000256" key="9">
    <source>
        <dbReference type="PROSITE-ProRule" id="PRU00282"/>
    </source>
</evidence>
<feature type="repeat" description="Solcar" evidence="9">
    <location>
        <begin position="1"/>
        <end position="75"/>
    </location>
</feature>
<name>A0ABP0LWV8_9DINO</name>
<feature type="repeat" description="Solcar" evidence="9">
    <location>
        <begin position="89"/>
        <end position="179"/>
    </location>
</feature>
<comment type="subcellular location">
    <subcellularLocation>
        <location evidence="1">Mitochondrion membrane</location>
        <topology evidence="1">Multi-pass membrane protein</topology>
    </subcellularLocation>
</comment>
<sequence length="339" mass="36967">MVSGFICKVVEYPADTIKVLEQTGGSRFSGPLDCFSKTLAESGFFSLYRGLSAPLLGSMAECASLFVSYGYVKKFLGVDEEAATLSAPVPFWKLVLAGGGSGFASTCVLTPVELIKCRLQAQLNQPTTSQSYRGPIDCILRTVRAEGVTGLWRGNLSTLAREVPGNMAWFGVYEAGMRLVQEAQQLEKKKDVALQWSALSGSAAGVAYWALPFPADTVKSKIQSTDARFQSQSFISVFKTILKEEGVKGLYKGCGITCLRAIPSHALIFYFYEVWMVCRSRGHWKDGVGRCGWWTWITCPWYIPKTPPSRFGGAGFLGQLTRAGFVGCQCLSLRLSPGS</sequence>
<evidence type="ECO:0000313" key="12">
    <source>
        <dbReference type="Proteomes" id="UP001642484"/>
    </source>
</evidence>
<dbReference type="InterPro" id="IPR018108">
    <property type="entry name" value="MCP_transmembrane"/>
</dbReference>
<feature type="repeat" description="Solcar" evidence="9">
    <location>
        <begin position="192"/>
        <end position="278"/>
    </location>
</feature>
<keyword evidence="5" id="KW-0677">Repeat</keyword>
<protein>
    <recommendedName>
        <fullName evidence="13">Mitochondrial ornithine carrier protein</fullName>
    </recommendedName>
</protein>
<evidence type="ECO:0008006" key="13">
    <source>
        <dbReference type="Google" id="ProtNLM"/>
    </source>
</evidence>
<dbReference type="InterPro" id="IPR050567">
    <property type="entry name" value="Mitochondrial_Carrier"/>
</dbReference>
<keyword evidence="3 10" id="KW-0813">Transport</keyword>
<dbReference type="PROSITE" id="PS50920">
    <property type="entry name" value="SOLCAR"/>
    <property type="match status" value="3"/>
</dbReference>
<dbReference type="EMBL" id="CAXAMN010014125">
    <property type="protein sequence ID" value="CAK9042590.1"/>
    <property type="molecule type" value="Genomic_DNA"/>
</dbReference>
<dbReference type="Proteomes" id="UP001642484">
    <property type="component" value="Unassembled WGS sequence"/>
</dbReference>
<evidence type="ECO:0000256" key="1">
    <source>
        <dbReference type="ARBA" id="ARBA00004225"/>
    </source>
</evidence>
<evidence type="ECO:0000256" key="5">
    <source>
        <dbReference type="ARBA" id="ARBA00022737"/>
    </source>
</evidence>
<keyword evidence="7" id="KW-0496">Mitochondrion</keyword>
<dbReference type="SUPFAM" id="SSF103506">
    <property type="entry name" value="Mitochondrial carrier"/>
    <property type="match status" value="1"/>
</dbReference>
<dbReference type="InterPro" id="IPR023395">
    <property type="entry name" value="MCP_dom_sf"/>
</dbReference>
<evidence type="ECO:0000256" key="2">
    <source>
        <dbReference type="ARBA" id="ARBA00006375"/>
    </source>
</evidence>
<keyword evidence="8 9" id="KW-0472">Membrane</keyword>
<dbReference type="PANTHER" id="PTHR45624">
    <property type="entry name" value="MITOCHONDRIAL BASIC AMINO ACIDS TRANSPORTER-RELATED"/>
    <property type="match status" value="1"/>
</dbReference>
<evidence type="ECO:0000256" key="4">
    <source>
        <dbReference type="ARBA" id="ARBA00022692"/>
    </source>
</evidence>
<reference evidence="11 12" key="1">
    <citation type="submission" date="2024-02" db="EMBL/GenBank/DDBJ databases">
        <authorList>
            <person name="Chen Y."/>
            <person name="Shah S."/>
            <person name="Dougan E. K."/>
            <person name="Thang M."/>
            <person name="Chan C."/>
        </authorList>
    </citation>
    <scope>NUCLEOTIDE SEQUENCE [LARGE SCALE GENOMIC DNA]</scope>
</reference>
<evidence type="ECO:0000256" key="3">
    <source>
        <dbReference type="ARBA" id="ARBA00022448"/>
    </source>
</evidence>
<dbReference type="Pfam" id="PF00153">
    <property type="entry name" value="Mito_carr"/>
    <property type="match status" value="3"/>
</dbReference>
<proteinExistence type="inferred from homology"/>
<dbReference type="PANTHER" id="PTHR45624:SF12">
    <property type="entry name" value="MITOCHONDRIAL ORNITHINE TRANSPORTER 1"/>
    <property type="match status" value="1"/>
</dbReference>
<gene>
    <name evidence="11" type="ORF">CCMP2556_LOCUS22651</name>
</gene>
<keyword evidence="12" id="KW-1185">Reference proteome</keyword>